<comment type="caution">
    <text evidence="3">The sequence shown here is derived from an EMBL/GenBank/DDBJ whole genome shotgun (WGS) entry which is preliminary data.</text>
</comment>
<evidence type="ECO:0008006" key="7">
    <source>
        <dbReference type="Google" id="ProtNLM"/>
    </source>
</evidence>
<name>A0A218VRI7_PUNGR</name>
<evidence type="ECO:0000313" key="4">
    <source>
        <dbReference type="EMBL" id="PKI52822.1"/>
    </source>
</evidence>
<evidence type="ECO:0000313" key="3">
    <source>
        <dbReference type="EMBL" id="OWM62631.1"/>
    </source>
</evidence>
<dbReference type="EMBL" id="MTKT01006319">
    <property type="protein sequence ID" value="OWM62631.1"/>
    <property type="molecule type" value="Genomic_DNA"/>
</dbReference>
<reference evidence="3" key="2">
    <citation type="submission" date="2017-06" db="EMBL/GenBank/DDBJ databases">
        <title>The pomegranate genome and the genomics of punicalagin biosynthesis.</title>
        <authorList>
            <person name="Xu C."/>
        </authorList>
    </citation>
    <scope>NUCLEOTIDE SEQUENCE [LARGE SCALE GENOMIC DNA]</scope>
    <source>
        <tissue evidence="3">Fresh leaf</tissue>
    </source>
</reference>
<keyword evidence="2" id="KW-0732">Signal</keyword>
<dbReference type="Proteomes" id="UP000197138">
    <property type="component" value="Unassembled WGS sequence"/>
</dbReference>
<organism evidence="3 5">
    <name type="scientific">Punica granatum</name>
    <name type="common">Pomegranate</name>
    <dbReference type="NCBI Taxonomy" id="22663"/>
    <lineage>
        <taxon>Eukaryota</taxon>
        <taxon>Viridiplantae</taxon>
        <taxon>Streptophyta</taxon>
        <taxon>Embryophyta</taxon>
        <taxon>Tracheophyta</taxon>
        <taxon>Spermatophyta</taxon>
        <taxon>Magnoliopsida</taxon>
        <taxon>eudicotyledons</taxon>
        <taxon>Gunneridae</taxon>
        <taxon>Pentapetalae</taxon>
        <taxon>rosids</taxon>
        <taxon>malvids</taxon>
        <taxon>Myrtales</taxon>
        <taxon>Lythraceae</taxon>
        <taxon>Punica</taxon>
    </lineage>
</organism>
<evidence type="ECO:0000256" key="2">
    <source>
        <dbReference type="SAM" id="SignalP"/>
    </source>
</evidence>
<dbReference type="InterPro" id="IPR040376">
    <property type="entry name" value="At4g28100-like"/>
</dbReference>
<evidence type="ECO:0000313" key="6">
    <source>
        <dbReference type="Proteomes" id="UP000233551"/>
    </source>
</evidence>
<dbReference type="OrthoDB" id="764087at2759"/>
<evidence type="ECO:0000256" key="1">
    <source>
        <dbReference type="SAM" id="MobiDB-lite"/>
    </source>
</evidence>
<sequence>MSASPPPLFAAVLLLLAAPLLPARSTAPDPDPATVQPLHLPPSPPATIPAFPEQSAAAGCPLELSDGLFHALHSACGGELRRTRCCPVLAAWLYSAYSSTALGRASAATGGPAVPGRASPPYDMPLLPDDSETCVDGLGKALKERGVQLSQPNETCDVVYCYCGIRLHPLSCPEAFFVGPDGKLRGNENVRRLEIDCFSGGNSRNGFPGLGGCSKCLNSLHRLTQNTSDPSKSEDRTVKMQNKDCHLMGLTWLLSKNRTAYIHTVSNVLRAIMMSPNGSNPQSCTLSSDGLPLAVDSTEISGSPSQFALQSSINILVLPLFVLYYRLVIVS</sequence>
<protein>
    <recommendedName>
        <fullName evidence="7">SPARK domain-containing protein</fullName>
    </recommendedName>
</protein>
<dbReference type="STRING" id="22663.A0A218VRI7"/>
<feature type="region of interest" description="Disordered" evidence="1">
    <location>
        <begin position="27"/>
        <end position="47"/>
    </location>
</feature>
<evidence type="ECO:0000313" key="5">
    <source>
        <dbReference type="Proteomes" id="UP000197138"/>
    </source>
</evidence>
<dbReference type="PANTHER" id="PTHR34056">
    <property type="entry name" value="GPI-ANCHORED PROTEIN"/>
    <property type="match status" value="1"/>
</dbReference>
<dbReference type="Proteomes" id="UP000233551">
    <property type="component" value="Unassembled WGS sequence"/>
</dbReference>
<dbReference type="GeneID" id="116215332"/>
<dbReference type="EMBL" id="PGOL01001893">
    <property type="protein sequence ID" value="PKI52822.1"/>
    <property type="molecule type" value="Genomic_DNA"/>
</dbReference>
<accession>A0A218VRI7</accession>
<reference evidence="4 6" key="3">
    <citation type="submission" date="2017-11" db="EMBL/GenBank/DDBJ databases">
        <title>De-novo sequencing of pomegranate (Punica granatum L.) genome.</title>
        <authorList>
            <person name="Akparov Z."/>
            <person name="Amiraslanov A."/>
            <person name="Hajiyeva S."/>
            <person name="Abbasov M."/>
            <person name="Kaur K."/>
            <person name="Hamwieh A."/>
            <person name="Solovyev V."/>
            <person name="Salamov A."/>
            <person name="Braich B."/>
            <person name="Kosarev P."/>
            <person name="Mahmoud A."/>
            <person name="Hajiyev E."/>
            <person name="Babayeva S."/>
            <person name="Izzatullayeva V."/>
            <person name="Mammadov A."/>
            <person name="Mammadov A."/>
            <person name="Sharifova S."/>
            <person name="Ojaghi J."/>
            <person name="Eynullazada K."/>
            <person name="Bayramov B."/>
            <person name="Abdulazimova A."/>
            <person name="Shahmuradov I."/>
        </authorList>
    </citation>
    <scope>NUCLEOTIDE SEQUENCE [LARGE SCALE GENOMIC DNA]</scope>
    <source>
        <strain evidence="4">AG2017</strain>
        <strain evidence="6">cv. AG2017</strain>
        <tissue evidence="4">Leaf</tissue>
    </source>
</reference>
<dbReference type="AlphaFoldDB" id="A0A218VRI7"/>
<gene>
    <name evidence="3" type="ORF">CDL15_Pgr019925</name>
    <name evidence="4" type="ORF">CRG98_026770</name>
</gene>
<keyword evidence="6" id="KW-1185">Reference proteome</keyword>
<feature type="signal peptide" evidence="2">
    <location>
        <begin position="1"/>
        <end position="25"/>
    </location>
</feature>
<dbReference type="PANTHER" id="PTHR34056:SF1">
    <property type="entry name" value="GPI-ANCHORED PROTEIN"/>
    <property type="match status" value="1"/>
</dbReference>
<reference evidence="5" key="1">
    <citation type="journal article" date="2017" name="Plant J.">
        <title>The pomegranate (Punica granatum L.) genome and the genomics of punicalagin biosynthesis.</title>
        <authorList>
            <person name="Qin G."/>
            <person name="Xu C."/>
            <person name="Ming R."/>
            <person name="Tang H."/>
            <person name="Guyot R."/>
            <person name="Kramer E.M."/>
            <person name="Hu Y."/>
            <person name="Yi X."/>
            <person name="Qi Y."/>
            <person name="Xu X."/>
            <person name="Gao Z."/>
            <person name="Pan H."/>
            <person name="Jian J."/>
            <person name="Tian Y."/>
            <person name="Yue Z."/>
            <person name="Xu Y."/>
        </authorList>
    </citation>
    <scope>NUCLEOTIDE SEQUENCE [LARGE SCALE GENOMIC DNA]</scope>
    <source>
        <strain evidence="5">cv. Dabenzi</strain>
    </source>
</reference>
<proteinExistence type="predicted"/>
<feature type="chain" id="PRO_5014071485" description="SPARK domain-containing protein" evidence="2">
    <location>
        <begin position="26"/>
        <end position="331"/>
    </location>
</feature>